<sequence>MQSHEDNNNNTSQHHQPSPGLVILIVGIRTTELNFNPQAEAGHPREREGTIAHARWFVCVMSLHLLGPNQGSMSGKCDVSIRTPSIMCLSTLRASSGS</sequence>
<evidence type="ECO:0000256" key="1">
    <source>
        <dbReference type="SAM" id="MobiDB-lite"/>
    </source>
</evidence>
<dbReference type="EMBL" id="PJEX01000019">
    <property type="protein sequence ID" value="TKW58787.1"/>
    <property type="molecule type" value="Genomic_DNA"/>
</dbReference>
<dbReference type="Proteomes" id="UP000310108">
    <property type="component" value="Unassembled WGS sequence"/>
</dbReference>
<evidence type="ECO:0000313" key="2">
    <source>
        <dbReference type="EMBL" id="TKW58787.1"/>
    </source>
</evidence>
<accession>A0A4U6XSA6</accession>
<comment type="caution">
    <text evidence="2">The sequence shown here is derived from an EMBL/GenBank/DDBJ whole genome shotgun (WGS) entry which is preliminary data.</text>
</comment>
<organism evidence="2 3">
    <name type="scientific">Colletotrichum tanaceti</name>
    <dbReference type="NCBI Taxonomy" id="1306861"/>
    <lineage>
        <taxon>Eukaryota</taxon>
        <taxon>Fungi</taxon>
        <taxon>Dikarya</taxon>
        <taxon>Ascomycota</taxon>
        <taxon>Pezizomycotina</taxon>
        <taxon>Sordariomycetes</taxon>
        <taxon>Hypocreomycetidae</taxon>
        <taxon>Glomerellales</taxon>
        <taxon>Glomerellaceae</taxon>
        <taxon>Colletotrichum</taxon>
        <taxon>Colletotrichum destructivum species complex</taxon>
    </lineage>
</organism>
<feature type="region of interest" description="Disordered" evidence="1">
    <location>
        <begin position="1"/>
        <end position="21"/>
    </location>
</feature>
<proteinExistence type="predicted"/>
<evidence type="ECO:0000313" key="3">
    <source>
        <dbReference type="Proteomes" id="UP000310108"/>
    </source>
</evidence>
<dbReference type="AlphaFoldDB" id="A0A4U6XSA6"/>
<name>A0A4U6XSA6_9PEZI</name>
<keyword evidence="3" id="KW-1185">Reference proteome</keyword>
<reference evidence="2 3" key="1">
    <citation type="journal article" date="2019" name="PLoS ONE">
        <title>Comparative genome analysis indicates high evolutionary potential of pathogenicity genes in Colletotrichum tanaceti.</title>
        <authorList>
            <person name="Lelwala R.V."/>
            <person name="Korhonen P.K."/>
            <person name="Young N.D."/>
            <person name="Scott J.B."/>
            <person name="Ades P.A."/>
            <person name="Gasser R.B."/>
            <person name="Taylor P.W.J."/>
        </authorList>
    </citation>
    <scope>NUCLEOTIDE SEQUENCE [LARGE SCALE GENOMIC DNA]</scope>
    <source>
        <strain evidence="2">BRIP57314</strain>
    </source>
</reference>
<protein>
    <submittedName>
        <fullName evidence="2">Uncharacterized protein</fullName>
    </submittedName>
</protein>
<gene>
    <name evidence="2" type="ORF">CTA1_4528</name>
</gene>